<feature type="compositionally biased region" description="Basic and acidic residues" evidence="1">
    <location>
        <begin position="90"/>
        <end position="103"/>
    </location>
</feature>
<dbReference type="EMBL" id="LUEZ02000041">
    <property type="protein sequence ID" value="RDB25227.1"/>
    <property type="molecule type" value="Genomic_DNA"/>
</dbReference>
<name>A0A369JXG1_HYPMA</name>
<keyword evidence="3" id="KW-1185">Reference proteome</keyword>
<evidence type="ECO:0000313" key="2">
    <source>
        <dbReference type="EMBL" id="RDB25227.1"/>
    </source>
</evidence>
<dbReference type="Proteomes" id="UP000076154">
    <property type="component" value="Unassembled WGS sequence"/>
</dbReference>
<organism evidence="2 3">
    <name type="scientific">Hypsizygus marmoreus</name>
    <name type="common">White beech mushroom</name>
    <name type="synonym">Agaricus marmoreus</name>
    <dbReference type="NCBI Taxonomy" id="39966"/>
    <lineage>
        <taxon>Eukaryota</taxon>
        <taxon>Fungi</taxon>
        <taxon>Dikarya</taxon>
        <taxon>Basidiomycota</taxon>
        <taxon>Agaricomycotina</taxon>
        <taxon>Agaricomycetes</taxon>
        <taxon>Agaricomycetidae</taxon>
        <taxon>Agaricales</taxon>
        <taxon>Tricholomatineae</taxon>
        <taxon>Lyophyllaceae</taxon>
        <taxon>Hypsizygus</taxon>
    </lineage>
</organism>
<comment type="caution">
    <text evidence="2">The sequence shown here is derived from an EMBL/GenBank/DDBJ whole genome shotgun (WGS) entry which is preliminary data.</text>
</comment>
<proteinExistence type="predicted"/>
<evidence type="ECO:0000256" key="1">
    <source>
        <dbReference type="SAM" id="MobiDB-lite"/>
    </source>
</evidence>
<feature type="region of interest" description="Disordered" evidence="1">
    <location>
        <begin position="75"/>
        <end position="111"/>
    </location>
</feature>
<protein>
    <submittedName>
        <fullName evidence="2">Uncharacterized protein</fullName>
    </submittedName>
</protein>
<feature type="compositionally biased region" description="Polar residues" evidence="1">
    <location>
        <begin position="77"/>
        <end position="86"/>
    </location>
</feature>
<dbReference type="InParanoid" id="A0A369JXG1"/>
<evidence type="ECO:0000313" key="3">
    <source>
        <dbReference type="Proteomes" id="UP000076154"/>
    </source>
</evidence>
<sequence length="111" mass="12341">MSARHECMEKTRFQRGHIDAGNCEVIQHVLAKCFRANSCEGFTYDTTGTNTRTFLTNTSLFCRHEWAGIPQGKGALNKTSMMSSVTAEPVSDRTIRPPRDGLNLDKCNSGQ</sequence>
<gene>
    <name evidence="2" type="ORF">Hypma_007929</name>
</gene>
<accession>A0A369JXG1</accession>
<dbReference type="AlphaFoldDB" id="A0A369JXG1"/>
<reference evidence="2" key="1">
    <citation type="submission" date="2018-04" db="EMBL/GenBank/DDBJ databases">
        <title>Whole genome sequencing of Hypsizygus marmoreus.</title>
        <authorList>
            <person name="Choi I.-G."/>
            <person name="Min B."/>
            <person name="Kim J.-G."/>
            <person name="Kim S."/>
            <person name="Oh Y.-L."/>
            <person name="Kong W.-S."/>
            <person name="Park H."/>
            <person name="Jeong J."/>
            <person name="Song E.-S."/>
        </authorList>
    </citation>
    <scope>NUCLEOTIDE SEQUENCE [LARGE SCALE GENOMIC DNA]</scope>
    <source>
        <strain evidence="2">51987-8</strain>
    </source>
</reference>